<feature type="compositionally biased region" description="Polar residues" evidence="1">
    <location>
        <begin position="59"/>
        <end position="83"/>
    </location>
</feature>
<feature type="region of interest" description="Disordered" evidence="1">
    <location>
        <begin position="45"/>
        <end position="83"/>
    </location>
</feature>
<keyword evidence="4" id="KW-1185">Reference proteome</keyword>
<feature type="transmembrane region" description="Helical" evidence="2">
    <location>
        <begin position="6"/>
        <end position="26"/>
    </location>
</feature>
<evidence type="ECO:0000313" key="4">
    <source>
        <dbReference type="Proteomes" id="UP000196027"/>
    </source>
</evidence>
<dbReference type="RefSeq" id="WP_087461322.1">
    <property type="nucleotide sequence ID" value="NZ_CP021425.1"/>
</dbReference>
<dbReference type="Pfam" id="PF03597">
    <property type="entry name" value="FixS"/>
    <property type="match status" value="1"/>
</dbReference>
<organism evidence="3 4">
    <name type="scientific">Oleiphilus messinensis</name>
    <dbReference type="NCBI Taxonomy" id="141451"/>
    <lineage>
        <taxon>Bacteria</taxon>
        <taxon>Pseudomonadati</taxon>
        <taxon>Pseudomonadota</taxon>
        <taxon>Gammaproteobacteria</taxon>
        <taxon>Oceanospirillales</taxon>
        <taxon>Oleiphilaceae</taxon>
        <taxon>Oleiphilus</taxon>
    </lineage>
</organism>
<keyword evidence="2" id="KW-1133">Transmembrane helix</keyword>
<dbReference type="KEGG" id="ome:OLMES_2257"/>
<keyword evidence="2" id="KW-0812">Transmembrane</keyword>
<dbReference type="NCBIfam" id="TIGR00847">
    <property type="entry name" value="ccoS"/>
    <property type="match status" value="1"/>
</dbReference>
<protein>
    <submittedName>
        <fullName evidence="3">Cbb3-type cytochrome oxidase maturation protein</fullName>
    </submittedName>
</protein>
<dbReference type="AlphaFoldDB" id="A0A1Y0I7W6"/>
<dbReference type="InterPro" id="IPR004714">
    <property type="entry name" value="Cyt_oxidase_maturation_cbb3"/>
</dbReference>
<dbReference type="PANTHER" id="PTHR41532">
    <property type="entry name" value="FIXS PROTEIN"/>
    <property type="match status" value="1"/>
</dbReference>
<sequence length="83" mass="9224">MEILYVLIPISLTIIAVAIWFFGWAIRSGQFDDLEGPAHQILFDDDEHMIPDSAKPAKPQQSTPNNESTNSGLSPDTSTHTER</sequence>
<evidence type="ECO:0000313" key="3">
    <source>
        <dbReference type="EMBL" id="ARU56320.1"/>
    </source>
</evidence>
<dbReference type="Proteomes" id="UP000196027">
    <property type="component" value="Chromosome"/>
</dbReference>
<evidence type="ECO:0000256" key="2">
    <source>
        <dbReference type="SAM" id="Phobius"/>
    </source>
</evidence>
<reference evidence="3 4" key="1">
    <citation type="submission" date="2017-05" db="EMBL/GenBank/DDBJ databases">
        <title>Genomic insights into alkan degradation activity of Oleiphilus messinensis.</title>
        <authorList>
            <person name="Kozyavkin S.A."/>
            <person name="Slesarev A.I."/>
            <person name="Golyshin P.N."/>
            <person name="Korzhenkov A."/>
            <person name="Golyshina O.N."/>
            <person name="Toshchakov S.V."/>
        </authorList>
    </citation>
    <scope>NUCLEOTIDE SEQUENCE [LARGE SCALE GENOMIC DNA]</scope>
    <source>
        <strain evidence="3 4">ME102</strain>
    </source>
</reference>
<dbReference type="EMBL" id="CP021425">
    <property type="protein sequence ID" value="ARU56320.1"/>
    <property type="molecule type" value="Genomic_DNA"/>
</dbReference>
<accession>A0A1Y0I7W6</accession>
<name>A0A1Y0I7W6_9GAMM</name>
<evidence type="ECO:0000256" key="1">
    <source>
        <dbReference type="SAM" id="MobiDB-lite"/>
    </source>
</evidence>
<keyword evidence="2" id="KW-0472">Membrane</keyword>
<gene>
    <name evidence="3" type="ORF">OLMES_2257</name>
</gene>
<dbReference type="PANTHER" id="PTHR41532:SF1">
    <property type="entry name" value="FIXS PROTEIN"/>
    <property type="match status" value="1"/>
</dbReference>
<dbReference type="OrthoDB" id="9802763at2"/>
<proteinExistence type="predicted"/>